<dbReference type="HOGENOM" id="CLU_2687900_0_0_1"/>
<dbReference type="EMBL" id="JH650971">
    <property type="protein sequence ID" value="EXA44910.1"/>
    <property type="molecule type" value="Genomic_DNA"/>
</dbReference>
<reference evidence="2" key="2">
    <citation type="submission" date="2012-05" db="EMBL/GenBank/DDBJ databases">
        <title>Annotation of the Genome Sequence of Fusarium oxysporum HDV247.</title>
        <authorList>
            <consortium name="The Broad Institute Genomics Platform"/>
            <person name="Ma L.-J."/>
            <person name="Corby-Kistler H."/>
            <person name="Broz K."/>
            <person name="Gale L.R."/>
            <person name="Jonkers W."/>
            <person name="O'Donnell K."/>
            <person name="Ploetz R."/>
            <person name="Steinberg C."/>
            <person name="Schwartz D.C."/>
            <person name="VanEtten H."/>
            <person name="Zhou S."/>
            <person name="Young S.K."/>
            <person name="Zeng Q."/>
            <person name="Gargeya S."/>
            <person name="Fitzgerald M."/>
            <person name="Abouelleil A."/>
            <person name="Alvarado L."/>
            <person name="Chapman S.B."/>
            <person name="Gainer-Dewar J."/>
            <person name="Goldberg J."/>
            <person name="Griggs A."/>
            <person name="Gujja S."/>
            <person name="Hansen M."/>
            <person name="Howarth C."/>
            <person name="Imamovic A."/>
            <person name="Ireland A."/>
            <person name="Larimer J."/>
            <person name="McCowan C."/>
            <person name="Murphy C."/>
            <person name="Pearson M."/>
            <person name="Poon T.W."/>
            <person name="Priest M."/>
            <person name="Roberts A."/>
            <person name="Saif S."/>
            <person name="Shea T."/>
            <person name="Sykes S."/>
            <person name="Wortman J."/>
            <person name="Nusbaum C."/>
            <person name="Birren B."/>
        </authorList>
    </citation>
    <scope>NUCLEOTIDE SEQUENCE</scope>
    <source>
        <strain evidence="2">HDV247</strain>
    </source>
</reference>
<organism evidence="2">
    <name type="scientific">Fusarium oxysporum f. sp. pisi HDV247</name>
    <dbReference type="NCBI Taxonomy" id="1080344"/>
    <lineage>
        <taxon>Eukaryota</taxon>
        <taxon>Fungi</taxon>
        <taxon>Dikarya</taxon>
        <taxon>Ascomycota</taxon>
        <taxon>Pezizomycotina</taxon>
        <taxon>Sordariomycetes</taxon>
        <taxon>Hypocreomycetidae</taxon>
        <taxon>Hypocreales</taxon>
        <taxon>Nectriaceae</taxon>
        <taxon>Fusarium</taxon>
        <taxon>Fusarium oxysporum species complex</taxon>
    </lineage>
</organism>
<gene>
    <name evidence="2" type="ORF">FOVG_06179</name>
</gene>
<sequence>MAEQYVVGQAFSAGDSGTNNGGASHGGRRSPWGMQWRPSPGSDYWTTGLFYRFSDEAEGLELLCDMTVRSSNPP</sequence>
<dbReference type="AlphaFoldDB" id="W9PZ48"/>
<evidence type="ECO:0000256" key="1">
    <source>
        <dbReference type="SAM" id="MobiDB-lite"/>
    </source>
</evidence>
<reference evidence="2" key="1">
    <citation type="submission" date="2011-10" db="EMBL/GenBank/DDBJ databases">
        <title>The Genome Sequence of Fusarium oxysporum HDV247.</title>
        <authorList>
            <consortium name="The Broad Institute Genome Sequencing Platform"/>
            <person name="Ma L.-J."/>
            <person name="Gale L.R."/>
            <person name="Schwartz D.C."/>
            <person name="Zhou S."/>
            <person name="Corby-Kistler H."/>
            <person name="Young S.K."/>
            <person name="Zeng Q."/>
            <person name="Gargeya S."/>
            <person name="Fitzgerald M."/>
            <person name="Haas B."/>
            <person name="Abouelleil A."/>
            <person name="Alvarado L."/>
            <person name="Arachchi H.M."/>
            <person name="Berlin A."/>
            <person name="Brown A."/>
            <person name="Chapman S.B."/>
            <person name="Chen Z."/>
            <person name="Dunbar C."/>
            <person name="Freedman E."/>
            <person name="Gearin G."/>
            <person name="Goldberg J."/>
            <person name="Griggs A."/>
            <person name="Gujja S."/>
            <person name="Heiman D."/>
            <person name="Howarth C."/>
            <person name="Larson L."/>
            <person name="Lui A."/>
            <person name="MacDonald P.J.P."/>
            <person name="Montmayeur A."/>
            <person name="Murphy C."/>
            <person name="Neiman D."/>
            <person name="Pearson M."/>
            <person name="Priest M."/>
            <person name="Roberts A."/>
            <person name="Saif S."/>
            <person name="Shea T."/>
            <person name="Shenoy N."/>
            <person name="Sisk P."/>
            <person name="Stolte C."/>
            <person name="Sykes S."/>
            <person name="Wortman J."/>
            <person name="Nusbaum C."/>
            <person name="Birren B."/>
        </authorList>
    </citation>
    <scope>NUCLEOTIDE SEQUENCE [LARGE SCALE GENOMIC DNA]</scope>
    <source>
        <strain evidence="2">HDV247</strain>
    </source>
</reference>
<evidence type="ECO:0000313" key="2">
    <source>
        <dbReference type="EMBL" id="EXA44910.1"/>
    </source>
</evidence>
<accession>W9PZ48</accession>
<feature type="region of interest" description="Disordered" evidence="1">
    <location>
        <begin position="1"/>
        <end position="37"/>
    </location>
</feature>
<dbReference type="Proteomes" id="UP000030751">
    <property type="component" value="Unassembled WGS sequence"/>
</dbReference>
<name>W9PZ48_FUSOX</name>
<protein>
    <submittedName>
        <fullName evidence="2">Uncharacterized protein</fullName>
    </submittedName>
</protein>
<proteinExistence type="predicted"/>